<feature type="domain" description="Solute-binding protein family 5" evidence="1">
    <location>
        <begin position="96"/>
        <end position="413"/>
    </location>
</feature>
<dbReference type="Proteomes" id="UP000176005">
    <property type="component" value="Unassembled WGS sequence"/>
</dbReference>
<dbReference type="AlphaFoldDB" id="A0A1E7L9C2"/>
<dbReference type="GO" id="GO:1904680">
    <property type="term" value="F:peptide transmembrane transporter activity"/>
    <property type="evidence" value="ECO:0007669"/>
    <property type="project" value="TreeGrafter"/>
</dbReference>
<proteinExistence type="predicted"/>
<reference evidence="2 3" key="1">
    <citation type="journal article" date="2016" name="Front. Microbiol.">
        <title>Comparative Genomics Analysis of Streptomyces Species Reveals Their Adaptation to the Marine Environment and Their Diversity at the Genomic Level.</title>
        <authorList>
            <person name="Tian X."/>
            <person name="Zhang Z."/>
            <person name="Yang T."/>
            <person name="Chen M."/>
            <person name="Li J."/>
            <person name="Chen F."/>
            <person name="Yang J."/>
            <person name="Li W."/>
            <person name="Zhang B."/>
            <person name="Zhang Z."/>
            <person name="Wu J."/>
            <person name="Zhang C."/>
            <person name="Long L."/>
            <person name="Xiao J."/>
        </authorList>
    </citation>
    <scope>NUCLEOTIDE SEQUENCE [LARGE SCALE GENOMIC DNA]</scope>
    <source>
        <strain evidence="2 3">SCSIO 10429</strain>
    </source>
</reference>
<organism evidence="2 3">
    <name type="scientific">Streptomyces nanshensis</name>
    <dbReference type="NCBI Taxonomy" id="518642"/>
    <lineage>
        <taxon>Bacteria</taxon>
        <taxon>Bacillati</taxon>
        <taxon>Actinomycetota</taxon>
        <taxon>Actinomycetes</taxon>
        <taxon>Kitasatosporales</taxon>
        <taxon>Streptomycetaceae</taxon>
        <taxon>Streptomyces</taxon>
    </lineage>
</organism>
<comment type="caution">
    <text evidence="2">The sequence shown here is derived from an EMBL/GenBank/DDBJ whole genome shotgun (WGS) entry which is preliminary data.</text>
</comment>
<dbReference type="GO" id="GO:0042597">
    <property type="term" value="C:periplasmic space"/>
    <property type="evidence" value="ECO:0007669"/>
    <property type="project" value="UniProtKB-ARBA"/>
</dbReference>
<evidence type="ECO:0000313" key="2">
    <source>
        <dbReference type="EMBL" id="OEV12825.1"/>
    </source>
</evidence>
<dbReference type="GO" id="GO:0043190">
    <property type="term" value="C:ATP-binding cassette (ABC) transporter complex"/>
    <property type="evidence" value="ECO:0007669"/>
    <property type="project" value="InterPro"/>
</dbReference>
<gene>
    <name evidence="2" type="ORF">AN218_06310</name>
</gene>
<sequence>MNRSQISRRSLLGGVAGAALTTGGGLLTACGGSAGEPSAGSSYSGKPRRGGRLRAAFLGSNSESTSVVRATATVIDYVRARVVWDTLGELEDDRPVWRLASAVEANKDASEWTVRVRDGVVFSDGSELTAEDVLFSLRTLAAHPGGQAGLLSGVDFGKARTRDKHTLTLPLKRPDGFFDLVLAQSMFVFPHGTKNLSKAPGSGPFRLAEWSAGKSSLLKANRNYWGSDDGGPYLDEIELFSVTDPAARLSGLKSGQFDYAGSVALTAARAEKSDDAIRVLLPPRNLWNELSFSMNLEETPFTSAAAVKAVKYAIDREAMVKGVTLGYGEVADDALGKHQRWYAGDLPARDHDPERARALLKKAGRAGERISLRTSALSYGAVESATAFVQQAKEAGLNVRVDKVPPADYYSDTEKMLHTPVQTTVFSPMTLPLQLSNYYGSGASYPFTGPAPERLESLMRAMRRSVKDTDRERAVADVQHYLHDHGGDAVFARLPGAAAATPHVQDVKALGFADYPSLRDAFLSP</sequence>
<dbReference type="RefSeq" id="WP_070015636.1">
    <property type="nucleotide sequence ID" value="NZ_LJGW01000111.1"/>
</dbReference>
<dbReference type="PROSITE" id="PS51257">
    <property type="entry name" value="PROKAR_LIPOPROTEIN"/>
    <property type="match status" value="1"/>
</dbReference>
<dbReference type="Gene3D" id="3.40.190.10">
    <property type="entry name" value="Periplasmic binding protein-like II"/>
    <property type="match status" value="1"/>
</dbReference>
<protein>
    <recommendedName>
        <fullName evidence="1">Solute-binding protein family 5 domain-containing protein</fullName>
    </recommendedName>
</protein>
<dbReference type="SUPFAM" id="SSF53850">
    <property type="entry name" value="Periplasmic binding protein-like II"/>
    <property type="match status" value="1"/>
</dbReference>
<dbReference type="PATRIC" id="fig|518642.10.peg.6823"/>
<evidence type="ECO:0000313" key="3">
    <source>
        <dbReference type="Proteomes" id="UP000176005"/>
    </source>
</evidence>
<dbReference type="PANTHER" id="PTHR30290:SF65">
    <property type="entry name" value="MONOACYL PHOSPHATIDYLINOSITOL TETRAMANNOSIDE-BINDING PROTEIN LPQW-RELATED"/>
    <property type="match status" value="1"/>
</dbReference>
<evidence type="ECO:0000259" key="1">
    <source>
        <dbReference type="Pfam" id="PF00496"/>
    </source>
</evidence>
<dbReference type="InterPro" id="IPR006311">
    <property type="entry name" value="TAT_signal"/>
</dbReference>
<keyword evidence="3" id="KW-1185">Reference proteome</keyword>
<dbReference type="GO" id="GO:0015833">
    <property type="term" value="P:peptide transport"/>
    <property type="evidence" value="ECO:0007669"/>
    <property type="project" value="TreeGrafter"/>
</dbReference>
<dbReference type="EMBL" id="LJGW01000111">
    <property type="protein sequence ID" value="OEV12825.1"/>
    <property type="molecule type" value="Genomic_DNA"/>
</dbReference>
<accession>A0A1E7L9C2</accession>
<dbReference type="PROSITE" id="PS51318">
    <property type="entry name" value="TAT"/>
    <property type="match status" value="1"/>
</dbReference>
<dbReference type="Gene3D" id="3.10.105.10">
    <property type="entry name" value="Dipeptide-binding Protein, Domain 3"/>
    <property type="match status" value="1"/>
</dbReference>
<dbReference type="InterPro" id="IPR030678">
    <property type="entry name" value="Peptide/Ni-bd"/>
</dbReference>
<dbReference type="Pfam" id="PF00496">
    <property type="entry name" value="SBP_bac_5"/>
    <property type="match status" value="1"/>
</dbReference>
<dbReference type="InterPro" id="IPR000914">
    <property type="entry name" value="SBP_5_dom"/>
</dbReference>
<dbReference type="PIRSF" id="PIRSF002741">
    <property type="entry name" value="MppA"/>
    <property type="match status" value="1"/>
</dbReference>
<dbReference type="PANTHER" id="PTHR30290">
    <property type="entry name" value="PERIPLASMIC BINDING COMPONENT OF ABC TRANSPORTER"/>
    <property type="match status" value="1"/>
</dbReference>
<dbReference type="InterPro" id="IPR039424">
    <property type="entry name" value="SBP_5"/>
</dbReference>
<name>A0A1E7L9C2_9ACTN</name>